<dbReference type="RefSeq" id="WP_387893278.1">
    <property type="nucleotide sequence ID" value="NZ_JBIAPK010000001.1"/>
</dbReference>
<dbReference type="Pfam" id="PF11992">
    <property type="entry name" value="TgpA_N"/>
    <property type="match status" value="1"/>
</dbReference>
<accession>A0ABW6R7H2</accession>
<dbReference type="EMBL" id="JBIAPK010000001">
    <property type="protein sequence ID" value="MFF3337432.1"/>
    <property type="molecule type" value="Genomic_DNA"/>
</dbReference>
<evidence type="ECO:0000259" key="3">
    <source>
        <dbReference type="SMART" id="SM00460"/>
    </source>
</evidence>
<dbReference type="PANTHER" id="PTHR42736">
    <property type="entry name" value="PROTEIN-GLUTAMINE GAMMA-GLUTAMYLTRANSFERASE"/>
    <property type="match status" value="1"/>
</dbReference>
<feature type="transmembrane region" description="Helical" evidence="2">
    <location>
        <begin position="628"/>
        <end position="648"/>
    </location>
</feature>
<dbReference type="InterPro" id="IPR025403">
    <property type="entry name" value="TgpA-like_C"/>
</dbReference>
<feature type="transmembrane region" description="Helical" evidence="2">
    <location>
        <begin position="143"/>
        <end position="160"/>
    </location>
</feature>
<feature type="compositionally biased region" description="Low complexity" evidence="1">
    <location>
        <begin position="576"/>
        <end position="596"/>
    </location>
</feature>
<evidence type="ECO:0000313" key="4">
    <source>
        <dbReference type="EMBL" id="MFF3337432.1"/>
    </source>
</evidence>
<dbReference type="SUPFAM" id="SSF54001">
    <property type="entry name" value="Cysteine proteinases"/>
    <property type="match status" value="1"/>
</dbReference>
<proteinExistence type="predicted"/>
<name>A0ABW6R7H2_9ACTN</name>
<feature type="transmembrane region" description="Helical" evidence="2">
    <location>
        <begin position="117"/>
        <end position="136"/>
    </location>
</feature>
<dbReference type="Proteomes" id="UP001601976">
    <property type="component" value="Unassembled WGS sequence"/>
</dbReference>
<reference evidence="4 5" key="1">
    <citation type="submission" date="2024-10" db="EMBL/GenBank/DDBJ databases">
        <title>The Natural Products Discovery Center: Release of the First 8490 Sequenced Strains for Exploring Actinobacteria Biosynthetic Diversity.</title>
        <authorList>
            <person name="Kalkreuter E."/>
            <person name="Kautsar S.A."/>
            <person name="Yang D."/>
            <person name="Bader C.D."/>
            <person name="Teijaro C.N."/>
            <person name="Fluegel L."/>
            <person name="Davis C.M."/>
            <person name="Simpson J.R."/>
            <person name="Lauterbach L."/>
            <person name="Steele A.D."/>
            <person name="Gui C."/>
            <person name="Meng S."/>
            <person name="Li G."/>
            <person name="Viehrig K."/>
            <person name="Ye F."/>
            <person name="Su P."/>
            <person name="Kiefer A.F."/>
            <person name="Nichols A."/>
            <person name="Cepeda A.J."/>
            <person name="Yan W."/>
            <person name="Fan B."/>
            <person name="Jiang Y."/>
            <person name="Adhikari A."/>
            <person name="Zheng C.-J."/>
            <person name="Schuster L."/>
            <person name="Cowan T.M."/>
            <person name="Smanski M.J."/>
            <person name="Chevrette M.G."/>
            <person name="De Carvalho L.P.S."/>
            <person name="Shen B."/>
        </authorList>
    </citation>
    <scope>NUCLEOTIDE SEQUENCE [LARGE SCALE GENOMIC DNA]</scope>
    <source>
        <strain evidence="4 5">NPDC003029</strain>
    </source>
</reference>
<dbReference type="InterPro" id="IPR038765">
    <property type="entry name" value="Papain-like_cys_pep_sf"/>
</dbReference>
<dbReference type="SMART" id="SM00460">
    <property type="entry name" value="TGc"/>
    <property type="match status" value="1"/>
</dbReference>
<feature type="compositionally biased region" description="Polar residues" evidence="1">
    <location>
        <begin position="566"/>
        <end position="575"/>
    </location>
</feature>
<keyword evidence="2" id="KW-1133">Transmembrane helix</keyword>
<gene>
    <name evidence="4" type="ORF">ACFYWW_01670</name>
</gene>
<dbReference type="InterPro" id="IPR021878">
    <property type="entry name" value="TgpA_N"/>
</dbReference>
<dbReference type="Pfam" id="PF13559">
    <property type="entry name" value="DUF4129"/>
    <property type="match status" value="1"/>
</dbReference>
<dbReference type="InterPro" id="IPR052901">
    <property type="entry name" value="Bact_TGase-like"/>
</dbReference>
<feature type="region of interest" description="Disordered" evidence="1">
    <location>
        <begin position="553"/>
        <end position="615"/>
    </location>
</feature>
<evidence type="ECO:0000313" key="5">
    <source>
        <dbReference type="Proteomes" id="UP001601976"/>
    </source>
</evidence>
<keyword evidence="2" id="KW-0472">Membrane</keyword>
<comment type="caution">
    <text evidence="4">The sequence shown here is derived from an EMBL/GenBank/DDBJ whole genome shotgun (WGS) entry which is preliminary data.</text>
</comment>
<protein>
    <submittedName>
        <fullName evidence="4">DUF3488 and DUF4129 domain-containing transglutaminase family protein</fullName>
    </submittedName>
</protein>
<feature type="transmembrane region" description="Helical" evidence="2">
    <location>
        <begin position="58"/>
        <end position="76"/>
    </location>
</feature>
<sequence>MSGRGRLALCATAATLMAAGALLPLVNKTSWFLTAALLVAIQAGVGALARRVPLARTLTVTVQALVALVMLTVVFARESAIGGVLPGPEASQEFARLLTTGAEEVGRYAIPAPATEGIRLMLVGGVLLIGLAVDAIAVTFRSAAPAGLPLLALYSVAAGLSPGGASWLWFLLAASGYLLLLLAEGRDRLSQWGRVFGGAPRAGGRTAAAGFETAGGSALAPVRTGRRIGVLALGIALVVPASLPALDGGLLSGTRAGGGGGSGGGTISAVNPLVSLQNSLNQPEDREVLRYRTNTDSTEDLYLRIVALDQFDGAAWKSSARRIEDVPNRLPRPQGLGPGVRTTEINSSVSAAGWYAQSYLPLPYPATQVDIGGRWRYEPAGRTLVGDRGQTTQGVRYTAGSLIVRPTAEQLAAATTPPARLLREYTKVPGSLPEVVGSTARRITKDASNDYERAVALQDWFASDGGFTYDTQVRSGSGTAAITRFLRDKEGFCVHFSFSMAAMARTLGIPARVAVGFTPGAAQPDGTMSVGLRDAHAWPELYFEGVGWTRFEPTPTRGSVPDYTRDQTPSDSASGPAQAQPSTSDAPSAAPSVTDSCPPQMRRQGECGTAAQQGGAGPTDMGFPLGTVLWVTLGVMLVVLLLLLPLLWRIRVRARRLGSGRVGPTGQAALALAAQEGSGGRAPADGAALTLAGRPESGGRTPADLAARTLAGWREITDSAWDYGIAPDESQTPRKAAARVVRLGGLEGAPAEAVHRAAGAVEQVLYAPRPAVSGSLADEAQLVRAGLRAAAGRGARLRAVLAPRSAVRVVWALSARWAAVTNRWGASRWNVERWAGTLRRRPSRQRG</sequence>
<keyword evidence="2" id="KW-0812">Transmembrane</keyword>
<keyword evidence="5" id="KW-1185">Reference proteome</keyword>
<dbReference type="Pfam" id="PF01841">
    <property type="entry name" value="Transglut_core"/>
    <property type="match status" value="1"/>
</dbReference>
<dbReference type="Gene3D" id="3.10.620.30">
    <property type="match status" value="1"/>
</dbReference>
<evidence type="ECO:0000256" key="2">
    <source>
        <dbReference type="SAM" id="Phobius"/>
    </source>
</evidence>
<dbReference type="InterPro" id="IPR002931">
    <property type="entry name" value="Transglutaminase-like"/>
</dbReference>
<evidence type="ECO:0000256" key="1">
    <source>
        <dbReference type="SAM" id="MobiDB-lite"/>
    </source>
</evidence>
<dbReference type="PANTHER" id="PTHR42736:SF1">
    <property type="entry name" value="PROTEIN-GLUTAMINE GAMMA-GLUTAMYLTRANSFERASE"/>
    <property type="match status" value="1"/>
</dbReference>
<organism evidence="4 5">
    <name type="scientific">Streptomyces flavidovirens</name>
    <dbReference type="NCBI Taxonomy" id="67298"/>
    <lineage>
        <taxon>Bacteria</taxon>
        <taxon>Bacillati</taxon>
        <taxon>Actinomycetota</taxon>
        <taxon>Actinomycetes</taxon>
        <taxon>Kitasatosporales</taxon>
        <taxon>Streptomycetaceae</taxon>
        <taxon>Streptomyces</taxon>
    </lineage>
</organism>
<feature type="domain" description="Transglutaminase-like" evidence="3">
    <location>
        <begin position="485"/>
        <end position="555"/>
    </location>
</feature>
<feature type="transmembrane region" description="Helical" evidence="2">
    <location>
        <begin position="30"/>
        <end position="49"/>
    </location>
</feature>